<accession>A0A850T5U5</accession>
<dbReference type="SUPFAM" id="SSF160246">
    <property type="entry name" value="EspE N-terminal domain-like"/>
    <property type="match status" value="1"/>
</dbReference>
<dbReference type="GO" id="GO:0009898">
    <property type="term" value="C:cytoplasmic side of plasma membrane"/>
    <property type="evidence" value="ECO:0007669"/>
    <property type="project" value="TreeGrafter"/>
</dbReference>
<dbReference type="Gene3D" id="3.40.50.300">
    <property type="entry name" value="P-loop containing nucleotide triphosphate hydrolases"/>
    <property type="match status" value="1"/>
</dbReference>
<dbReference type="PANTHER" id="PTHR43384:SF4">
    <property type="entry name" value="CELLULOSE BIOSYNTHESIS PROTEIN BCSQ-RELATED"/>
    <property type="match status" value="1"/>
</dbReference>
<dbReference type="SUPFAM" id="SSF52540">
    <property type="entry name" value="P-loop containing nucleoside triphosphate hydrolases"/>
    <property type="match status" value="1"/>
</dbReference>
<comment type="caution">
    <text evidence="6">The sequence shown here is derived from an EMBL/GenBank/DDBJ whole genome shotgun (WGS) entry which is preliminary data.</text>
</comment>
<keyword evidence="3" id="KW-0175">Coiled coil</keyword>
<keyword evidence="2" id="KW-0067">ATP-binding</keyword>
<evidence type="ECO:0000256" key="3">
    <source>
        <dbReference type="SAM" id="Coils"/>
    </source>
</evidence>
<feature type="region of interest" description="Disordered" evidence="4">
    <location>
        <begin position="224"/>
        <end position="255"/>
    </location>
</feature>
<keyword evidence="7" id="KW-1185">Reference proteome</keyword>
<evidence type="ECO:0000259" key="5">
    <source>
        <dbReference type="Pfam" id="PF01656"/>
    </source>
</evidence>
<evidence type="ECO:0000313" key="6">
    <source>
        <dbReference type="EMBL" id="NWH03688.1"/>
    </source>
</evidence>
<gene>
    <name evidence="6" type="ORF">HXW94_01530</name>
</gene>
<feature type="coiled-coil region" evidence="3">
    <location>
        <begin position="569"/>
        <end position="596"/>
    </location>
</feature>
<dbReference type="GO" id="GO:0016887">
    <property type="term" value="F:ATP hydrolysis activity"/>
    <property type="evidence" value="ECO:0007669"/>
    <property type="project" value="TreeGrafter"/>
</dbReference>
<dbReference type="AlphaFoldDB" id="A0A850T5U5"/>
<feature type="domain" description="CobQ/CobB/MinD/ParA nucleotide binding" evidence="5">
    <location>
        <begin position="261"/>
        <end position="476"/>
    </location>
</feature>
<dbReference type="EMBL" id="JACADJ010000003">
    <property type="protein sequence ID" value="NWH03688.1"/>
    <property type="molecule type" value="Genomic_DNA"/>
</dbReference>
<evidence type="ECO:0000313" key="7">
    <source>
        <dbReference type="Proteomes" id="UP000553343"/>
    </source>
</evidence>
<dbReference type="InterPro" id="IPR002586">
    <property type="entry name" value="CobQ/CobB/MinD/ParA_Nub-bd_dom"/>
</dbReference>
<dbReference type="InterPro" id="IPR027417">
    <property type="entry name" value="P-loop_NTPase"/>
</dbReference>
<dbReference type="InterPro" id="IPR050625">
    <property type="entry name" value="ParA/MinD_ATPase"/>
</dbReference>
<dbReference type="Proteomes" id="UP000553343">
    <property type="component" value="Unassembled WGS sequence"/>
</dbReference>
<keyword evidence="1" id="KW-0547">Nucleotide-binding</keyword>
<dbReference type="GO" id="GO:0005524">
    <property type="term" value="F:ATP binding"/>
    <property type="evidence" value="ECO:0007669"/>
    <property type="project" value="UniProtKB-KW"/>
</dbReference>
<dbReference type="PANTHER" id="PTHR43384">
    <property type="entry name" value="SEPTUM SITE-DETERMINING PROTEIN MIND HOMOLOG, CHLOROPLASTIC-RELATED"/>
    <property type="match status" value="1"/>
</dbReference>
<proteinExistence type="predicted"/>
<name>A0A850T5U5_9BACT</name>
<dbReference type="GO" id="GO:0051782">
    <property type="term" value="P:negative regulation of cell division"/>
    <property type="evidence" value="ECO:0007669"/>
    <property type="project" value="TreeGrafter"/>
</dbReference>
<evidence type="ECO:0000256" key="2">
    <source>
        <dbReference type="ARBA" id="ARBA00022840"/>
    </source>
</evidence>
<feature type="region of interest" description="Disordered" evidence="4">
    <location>
        <begin position="540"/>
        <end position="561"/>
    </location>
</feature>
<dbReference type="GO" id="GO:0005829">
    <property type="term" value="C:cytosol"/>
    <property type="evidence" value="ECO:0007669"/>
    <property type="project" value="TreeGrafter"/>
</dbReference>
<organism evidence="6 7">
    <name type="scientific">Desulfobacter latus</name>
    <dbReference type="NCBI Taxonomy" id="2292"/>
    <lineage>
        <taxon>Bacteria</taxon>
        <taxon>Pseudomonadati</taxon>
        <taxon>Thermodesulfobacteriota</taxon>
        <taxon>Desulfobacteria</taxon>
        <taxon>Desulfobacterales</taxon>
        <taxon>Desulfobacteraceae</taxon>
        <taxon>Desulfobacter</taxon>
    </lineage>
</organism>
<sequence length="603" mass="66454">MIKTGQIMIQEGLVAPGDVARALDIQKKNKDNGFKGSSPLLGMILCELNLITPLDNFYVLKKHQKLMSVMERLCETKTAPRSRLEKIKAEAERQAIPFISFLLEKQIISKARLQQVLFDLFGIPLRSVSDIIFDQSCRNDLTAVIDRDIARTLGIIPLHLSGNLLTLGLMDPDSLLFIRKLDLKFPRYRFLPVFIPFSGFKWFYSILYPNAPANVTAPIPMQDPSTEKKVCTPTKGPTHGHGNAGRQRPEGKEDKKMTKLLTIASGKGGAGKTSISLNLALALADADYRVCLFDADLGLANVNILTGLYPQSGLAQVMEGSHTLSDIMIRDFNGIDIIPGSSGVEKLADLTSHEAGLLIRSFLELPDYDYFLIDTSAGISAQVLSFCRACQEMILVVTPEPTSLTDAYSLLKVLSKKDAMPKIRVVVNRVGTAQEAKAAYAKLKKTVFNFLSTRISPLGIVARDTNVSNAVISQVPFFIKYPDTQATRCIRALMLKLIKDPGKEISLEAFWDQCLAILGGIPPRAREDTGTPLVQNHDGVNDLKSGSEAPPKLAAAPTDQDDGYTARRLADIEEKMSQLLREVTDLKNSLKAHDRNKIFQNMV</sequence>
<evidence type="ECO:0000256" key="1">
    <source>
        <dbReference type="ARBA" id="ARBA00022741"/>
    </source>
</evidence>
<evidence type="ECO:0000256" key="4">
    <source>
        <dbReference type="SAM" id="MobiDB-lite"/>
    </source>
</evidence>
<dbReference type="InterPro" id="IPR037257">
    <property type="entry name" value="T2SS_E_N_sf"/>
</dbReference>
<dbReference type="RefSeq" id="WP_178365142.1">
    <property type="nucleotide sequence ID" value="NZ_JACADJ010000003.1"/>
</dbReference>
<dbReference type="Pfam" id="PF01656">
    <property type="entry name" value="CbiA"/>
    <property type="match status" value="1"/>
</dbReference>
<protein>
    <submittedName>
        <fullName evidence="6">P-loop NTPase</fullName>
    </submittedName>
</protein>
<reference evidence="6 7" key="1">
    <citation type="submission" date="2020-06" db="EMBL/GenBank/DDBJ databases">
        <title>High-quality draft genome of sulfate reducer Desulfobacter latus type strain AcrS2 isolated from marine sediment.</title>
        <authorList>
            <person name="Hoppe M."/>
            <person name="Larsen C.K."/>
            <person name="Marshall I.P.G."/>
            <person name="Schramm A."/>
            <person name="Marietou A.G."/>
        </authorList>
    </citation>
    <scope>NUCLEOTIDE SEQUENCE [LARGE SCALE GENOMIC DNA]</scope>
    <source>
        <strain evidence="6 7">AcRS2</strain>
    </source>
</reference>